<reference evidence="1 2" key="1">
    <citation type="submission" date="2019-03" db="EMBL/GenBank/DDBJ databases">
        <title>Subsurface microbial communities from deep shales in Ohio and West Virginia, USA.</title>
        <authorList>
            <person name="Wrighton K."/>
        </authorList>
    </citation>
    <scope>NUCLEOTIDE SEQUENCE [LARGE SCALE GENOMIC DNA]</scope>
    <source>
        <strain evidence="1 2">MSL 6dP</strain>
    </source>
</reference>
<sequence>MYNPETWTREDELNWQYGLMAKEALENGDYSEADRLAQELEEQLAKGDKYDKN</sequence>
<dbReference type="AlphaFoldDB" id="A0A4R8H033"/>
<keyword evidence="2" id="KW-1185">Reference proteome</keyword>
<name>A0A4R8H033_9FIRM</name>
<evidence type="ECO:0000313" key="2">
    <source>
        <dbReference type="Proteomes" id="UP000295832"/>
    </source>
</evidence>
<dbReference type="EMBL" id="SOEG01000030">
    <property type="protein sequence ID" value="TDX48307.1"/>
    <property type="molecule type" value="Genomic_DNA"/>
</dbReference>
<dbReference type="Proteomes" id="UP000295832">
    <property type="component" value="Unassembled WGS sequence"/>
</dbReference>
<gene>
    <name evidence="1" type="ORF">C7959_13034</name>
</gene>
<evidence type="ECO:0000313" key="1">
    <source>
        <dbReference type="EMBL" id="TDX48307.1"/>
    </source>
</evidence>
<dbReference type="RefSeq" id="WP_166667992.1">
    <property type="nucleotide sequence ID" value="NZ_SOEG01000030.1"/>
</dbReference>
<accession>A0A4R8H033</accession>
<comment type="caution">
    <text evidence="1">The sequence shown here is derived from an EMBL/GenBank/DDBJ whole genome shotgun (WGS) entry which is preliminary data.</text>
</comment>
<proteinExistence type="predicted"/>
<organism evidence="1 2">
    <name type="scientific">Orenia marismortui</name>
    <dbReference type="NCBI Taxonomy" id="46469"/>
    <lineage>
        <taxon>Bacteria</taxon>
        <taxon>Bacillati</taxon>
        <taxon>Bacillota</taxon>
        <taxon>Clostridia</taxon>
        <taxon>Halanaerobiales</taxon>
        <taxon>Halobacteroidaceae</taxon>
        <taxon>Orenia</taxon>
    </lineage>
</organism>
<protein>
    <submittedName>
        <fullName evidence="1">Uncharacterized protein</fullName>
    </submittedName>
</protein>